<dbReference type="GO" id="GO:0038023">
    <property type="term" value="F:signaling receptor activity"/>
    <property type="evidence" value="ECO:0007669"/>
    <property type="project" value="TreeGrafter"/>
</dbReference>
<evidence type="ECO:0000313" key="9">
    <source>
        <dbReference type="EMBL" id="EFX00527.1"/>
    </source>
</evidence>
<evidence type="ECO:0000313" key="10">
    <source>
        <dbReference type="Proteomes" id="UP000007796"/>
    </source>
</evidence>
<feature type="transmembrane region" description="Helical" evidence="8">
    <location>
        <begin position="241"/>
        <end position="263"/>
    </location>
</feature>
<evidence type="ECO:0000256" key="8">
    <source>
        <dbReference type="SAM" id="Phobius"/>
    </source>
</evidence>
<dbReference type="GeneID" id="25981083"/>
<feature type="binding site" evidence="6">
    <location>
        <position position="165"/>
    </location>
    <ligand>
        <name>Zn(2+)</name>
        <dbReference type="ChEBI" id="CHEBI:29105"/>
    </ligand>
</feature>
<organism evidence="10">
    <name type="scientific">Grosmannia clavigera (strain kw1407 / UAMH 11150)</name>
    <name type="common">Blue stain fungus</name>
    <name type="synonym">Graphiocladiella clavigera</name>
    <dbReference type="NCBI Taxonomy" id="655863"/>
    <lineage>
        <taxon>Eukaryota</taxon>
        <taxon>Fungi</taxon>
        <taxon>Dikarya</taxon>
        <taxon>Ascomycota</taxon>
        <taxon>Pezizomycotina</taxon>
        <taxon>Sordariomycetes</taxon>
        <taxon>Sordariomycetidae</taxon>
        <taxon>Ophiostomatales</taxon>
        <taxon>Ophiostomataceae</taxon>
        <taxon>Leptographium</taxon>
    </lineage>
</organism>
<feature type="region of interest" description="Disordered" evidence="7">
    <location>
        <begin position="1"/>
        <end position="50"/>
    </location>
</feature>
<keyword evidence="6" id="KW-0479">Metal-binding</keyword>
<sequence>MAAASASSRVQRRATKEGAQGTLSAAGSAVDSLTKPVSPPGPSGRPGLLHWDDLPAWRRDNVFIRHGYRPTSNSYAASIWSITAVHNESVNVWTHLGGAVVAAVLGGCLYLERGPIHETVGRLAGDGSVLALALLPSTQSASSLLVLSCFAAGAVACLGMSATYHALSNHSASVARWGNKLDYSGIVLLIVGSYMPTLYYGLFCHPRWLAVYMYLIILLGLACLAVSWLDHFRTPQWRPYRAMLFVGLGACGVIPIAHSLFFLEGRDIAAEGFVDSLATRFHRLDARMGLRWVLLQGGLYIFGAFLYAARLPERLRPGRFDIWGSSHQIFHVFVLLAAATHLRGIVQAYTHHHVAMGAQCPVPPL</sequence>
<dbReference type="InParanoid" id="F0XPD7"/>
<dbReference type="GO" id="GO:0016020">
    <property type="term" value="C:membrane"/>
    <property type="evidence" value="ECO:0007669"/>
    <property type="project" value="UniProtKB-SubCell"/>
</dbReference>
<dbReference type="RefSeq" id="XP_014170009.1">
    <property type="nucleotide sequence ID" value="XM_014314534.1"/>
</dbReference>
<dbReference type="OrthoDB" id="529367at2759"/>
<feature type="binding site" evidence="6">
    <location>
        <position position="331"/>
    </location>
    <ligand>
        <name>Zn(2+)</name>
        <dbReference type="ChEBI" id="CHEBI:29105"/>
    </ligand>
</feature>
<keyword evidence="5 8" id="KW-0472">Membrane</keyword>
<accession>F0XPD7</accession>
<keyword evidence="4 8" id="KW-1133">Transmembrane helix</keyword>
<reference evidence="9 10" key="1">
    <citation type="journal article" date="2011" name="Proc. Natl. Acad. Sci. U.S.A.">
        <title>Genome and transcriptome analyses of the mountain pine beetle-fungal symbiont Grosmannia clavigera, a lodgepole pine pathogen.</title>
        <authorList>
            <person name="DiGuistini S."/>
            <person name="Wang Y."/>
            <person name="Liao N.Y."/>
            <person name="Taylor G."/>
            <person name="Tanguay P."/>
            <person name="Feau N."/>
            <person name="Henrissat B."/>
            <person name="Chan S.K."/>
            <person name="Hesse-Orce U."/>
            <person name="Alamouti S.M."/>
            <person name="Tsui C.K.M."/>
            <person name="Docking R.T."/>
            <person name="Levasseur A."/>
            <person name="Haridas S."/>
            <person name="Robertson G."/>
            <person name="Birol I."/>
            <person name="Holt R.A."/>
            <person name="Marra M.A."/>
            <person name="Hamelin R.C."/>
            <person name="Hirst M."/>
            <person name="Jones S.J.M."/>
            <person name="Bohlmann J."/>
            <person name="Breuil C."/>
        </authorList>
    </citation>
    <scope>NUCLEOTIDE SEQUENCE [LARGE SCALE GENOMIC DNA]</scope>
    <source>
        <strain evidence="10">kw1407 / UAMH 11150</strain>
    </source>
</reference>
<feature type="transmembrane region" description="Helical" evidence="8">
    <location>
        <begin position="290"/>
        <end position="309"/>
    </location>
</feature>
<protein>
    <submittedName>
        <fullName evidence="9">Hemolysin-iii channel protein</fullName>
    </submittedName>
</protein>
<dbReference type="eggNOG" id="KOG0748">
    <property type="taxonomic scope" value="Eukaryota"/>
</dbReference>
<feature type="transmembrane region" description="Helical" evidence="8">
    <location>
        <begin position="144"/>
        <end position="163"/>
    </location>
</feature>
<dbReference type="Pfam" id="PF03006">
    <property type="entry name" value="HlyIII"/>
    <property type="match status" value="1"/>
</dbReference>
<evidence type="ECO:0000256" key="6">
    <source>
        <dbReference type="PIRSR" id="PIRSR604254-1"/>
    </source>
</evidence>
<dbReference type="InterPro" id="IPR004254">
    <property type="entry name" value="AdipoR/HlyIII-related"/>
</dbReference>
<dbReference type="PANTHER" id="PTHR20855:SF52">
    <property type="entry name" value="ADIPONECTIN RECEPTOR PROTEIN"/>
    <property type="match status" value="1"/>
</dbReference>
<dbReference type="EMBL" id="GL629801">
    <property type="protein sequence ID" value="EFX00527.1"/>
    <property type="molecule type" value="Genomic_DNA"/>
</dbReference>
<evidence type="ECO:0000256" key="2">
    <source>
        <dbReference type="ARBA" id="ARBA00007018"/>
    </source>
</evidence>
<evidence type="ECO:0000256" key="4">
    <source>
        <dbReference type="ARBA" id="ARBA00022989"/>
    </source>
</evidence>
<feature type="transmembrane region" description="Helical" evidence="8">
    <location>
        <begin position="183"/>
        <end position="202"/>
    </location>
</feature>
<feature type="transmembrane region" description="Helical" evidence="8">
    <location>
        <begin position="329"/>
        <end position="346"/>
    </location>
</feature>
<gene>
    <name evidence="9" type="ORF">CMQ_7529</name>
</gene>
<dbReference type="PANTHER" id="PTHR20855">
    <property type="entry name" value="ADIPOR/PROGESTIN RECEPTOR-RELATED"/>
    <property type="match status" value="1"/>
</dbReference>
<feature type="binding site" evidence="6">
    <location>
        <position position="327"/>
    </location>
    <ligand>
        <name>Zn(2+)</name>
        <dbReference type="ChEBI" id="CHEBI:29105"/>
    </ligand>
</feature>
<keyword evidence="6" id="KW-0862">Zinc</keyword>
<evidence type="ECO:0000256" key="5">
    <source>
        <dbReference type="ARBA" id="ARBA00023136"/>
    </source>
</evidence>
<evidence type="ECO:0000256" key="7">
    <source>
        <dbReference type="SAM" id="MobiDB-lite"/>
    </source>
</evidence>
<proteinExistence type="inferred from homology"/>
<comment type="similarity">
    <text evidence="2">Belongs to the ADIPOR family.</text>
</comment>
<comment type="subcellular location">
    <subcellularLocation>
        <location evidence="1">Membrane</location>
        <topology evidence="1">Multi-pass membrane protein</topology>
    </subcellularLocation>
</comment>
<dbReference type="Proteomes" id="UP000007796">
    <property type="component" value="Unassembled WGS sequence"/>
</dbReference>
<dbReference type="GO" id="GO:0006882">
    <property type="term" value="P:intracellular zinc ion homeostasis"/>
    <property type="evidence" value="ECO:0007669"/>
    <property type="project" value="TreeGrafter"/>
</dbReference>
<feature type="transmembrane region" description="Helical" evidence="8">
    <location>
        <begin position="209"/>
        <end position="229"/>
    </location>
</feature>
<evidence type="ECO:0000256" key="1">
    <source>
        <dbReference type="ARBA" id="ARBA00004141"/>
    </source>
</evidence>
<name>F0XPD7_GROCL</name>
<keyword evidence="3 8" id="KW-0812">Transmembrane</keyword>
<dbReference type="HOGENOM" id="CLU_023075_2_0_1"/>
<dbReference type="STRING" id="655863.F0XPD7"/>
<dbReference type="AlphaFoldDB" id="F0XPD7"/>
<dbReference type="GO" id="GO:0046872">
    <property type="term" value="F:metal ion binding"/>
    <property type="evidence" value="ECO:0007669"/>
    <property type="project" value="UniProtKB-KW"/>
</dbReference>
<evidence type="ECO:0000256" key="3">
    <source>
        <dbReference type="ARBA" id="ARBA00022692"/>
    </source>
</evidence>
<keyword evidence="10" id="KW-1185">Reference proteome</keyword>
<dbReference type="FunCoup" id="F0XPD7">
    <property type="interactions" value="271"/>
</dbReference>